<evidence type="ECO:0000313" key="3">
    <source>
        <dbReference type="Proteomes" id="UP000680656"/>
    </source>
</evidence>
<dbReference type="PROSITE" id="PS51819">
    <property type="entry name" value="VOC"/>
    <property type="match status" value="1"/>
</dbReference>
<dbReference type="Pfam" id="PF22677">
    <property type="entry name" value="Ble-like_N"/>
    <property type="match status" value="1"/>
</dbReference>
<organism evidence="2 3">
    <name type="scientific">Methanospirillum purgamenti</name>
    <dbReference type="NCBI Taxonomy" id="2834276"/>
    <lineage>
        <taxon>Archaea</taxon>
        <taxon>Methanobacteriati</taxon>
        <taxon>Methanobacteriota</taxon>
        <taxon>Stenosarchaea group</taxon>
        <taxon>Methanomicrobia</taxon>
        <taxon>Methanomicrobiales</taxon>
        <taxon>Methanospirillaceae</taxon>
        <taxon>Methanospirillum</taxon>
    </lineage>
</organism>
<dbReference type="PANTHER" id="PTHR33993">
    <property type="entry name" value="GLYOXALASE-RELATED"/>
    <property type="match status" value="1"/>
</dbReference>
<feature type="domain" description="VOC" evidence="1">
    <location>
        <begin position="3"/>
        <end position="126"/>
    </location>
</feature>
<name>A0A8E7AUU6_9EURY</name>
<proteinExistence type="predicted"/>
<dbReference type="EMBL" id="CP075546">
    <property type="protein sequence ID" value="QVV87937.1"/>
    <property type="molecule type" value="Genomic_DNA"/>
</dbReference>
<dbReference type="InterPro" id="IPR053863">
    <property type="entry name" value="Glyoxy/Ble-like_N"/>
</dbReference>
<dbReference type="SUPFAM" id="SSF54593">
    <property type="entry name" value="Glyoxalase/Bleomycin resistance protein/Dihydroxybiphenyl dioxygenase"/>
    <property type="match status" value="1"/>
</dbReference>
<accession>A0A8E7AUU6</accession>
<evidence type="ECO:0000259" key="1">
    <source>
        <dbReference type="PROSITE" id="PS51819"/>
    </source>
</evidence>
<reference evidence="2 3" key="1">
    <citation type="submission" date="2021-05" db="EMBL/GenBank/DDBJ databases">
        <title>A novel Methanospirillum isolate from a pyrite-forming mixed culture.</title>
        <authorList>
            <person name="Bunk B."/>
            <person name="Sproer C."/>
            <person name="Spring S."/>
            <person name="Pester M."/>
        </authorList>
    </citation>
    <scope>NUCLEOTIDE SEQUENCE [LARGE SCALE GENOMIC DNA]</scope>
    <source>
        <strain evidence="2 3">J.3.6.1-F.2.7.3</strain>
    </source>
</reference>
<dbReference type="InterPro" id="IPR052164">
    <property type="entry name" value="Anthracycline_SecMetBiosynth"/>
</dbReference>
<dbReference type="KEGG" id="mrtj:KHC33_11375"/>
<dbReference type="RefSeq" id="WP_214418754.1">
    <property type="nucleotide sequence ID" value="NZ_CP075546.1"/>
</dbReference>
<dbReference type="InterPro" id="IPR037523">
    <property type="entry name" value="VOC_core"/>
</dbReference>
<dbReference type="Gene3D" id="3.10.180.10">
    <property type="entry name" value="2,3-Dihydroxybiphenyl 1,2-Dioxygenase, domain 1"/>
    <property type="match status" value="1"/>
</dbReference>
<dbReference type="CDD" id="cd07247">
    <property type="entry name" value="SgaA_N_like"/>
    <property type="match status" value="1"/>
</dbReference>
<dbReference type="AlphaFoldDB" id="A0A8E7AUU6"/>
<sequence length="130" mass="14308">MDPVVHFEMPYEDNERVKKFYSTVFGWEMRSYGQEMGNYVTAATTEIDNDNMPLKAGAIGGGFYPMGQEMPKCPSVVIAVENLEKSIEQITSAGGTILGNPMEIPGIGMYVAMKDTEGNRVGVLQPFNMV</sequence>
<dbReference type="InterPro" id="IPR029068">
    <property type="entry name" value="Glyas_Bleomycin-R_OHBP_Dase"/>
</dbReference>
<gene>
    <name evidence="2" type="ORF">KHC33_11375</name>
</gene>
<protein>
    <recommendedName>
        <fullName evidence="1">VOC domain-containing protein</fullName>
    </recommendedName>
</protein>
<keyword evidence="3" id="KW-1185">Reference proteome</keyword>
<evidence type="ECO:0000313" key="2">
    <source>
        <dbReference type="EMBL" id="QVV87937.1"/>
    </source>
</evidence>
<dbReference type="GeneID" id="65097793"/>
<dbReference type="Proteomes" id="UP000680656">
    <property type="component" value="Chromosome"/>
</dbReference>